<dbReference type="FunCoup" id="E4WVY3">
    <property type="interactions" value="2"/>
</dbReference>
<keyword evidence="12" id="KW-1185">Reference proteome</keyword>
<evidence type="ECO:0000256" key="3">
    <source>
        <dbReference type="ARBA" id="ARBA00022989"/>
    </source>
</evidence>
<evidence type="ECO:0000256" key="7">
    <source>
        <dbReference type="ARBA" id="ARBA00023319"/>
    </source>
</evidence>
<dbReference type="SUPFAM" id="SSF48726">
    <property type="entry name" value="Immunoglobulin"/>
    <property type="match status" value="4"/>
</dbReference>
<dbReference type="PROSITE" id="PS50835">
    <property type="entry name" value="IG_LIKE"/>
    <property type="match status" value="5"/>
</dbReference>
<dbReference type="AlphaFoldDB" id="E4WVY3"/>
<keyword evidence="4 9" id="KW-0472">Membrane</keyword>
<dbReference type="PANTHER" id="PTHR11640">
    <property type="entry name" value="NEPHRIN"/>
    <property type="match status" value="1"/>
</dbReference>
<dbReference type="Pfam" id="PF08205">
    <property type="entry name" value="C2-set_2"/>
    <property type="match status" value="1"/>
</dbReference>
<organism evidence="11">
    <name type="scientific">Oikopleura dioica</name>
    <name type="common">Tunicate</name>
    <dbReference type="NCBI Taxonomy" id="34765"/>
    <lineage>
        <taxon>Eukaryota</taxon>
        <taxon>Metazoa</taxon>
        <taxon>Chordata</taxon>
        <taxon>Tunicata</taxon>
        <taxon>Appendicularia</taxon>
        <taxon>Copelata</taxon>
        <taxon>Oikopleuridae</taxon>
        <taxon>Oikopleura</taxon>
    </lineage>
</organism>
<keyword evidence="2 9" id="KW-0812">Transmembrane</keyword>
<feature type="compositionally biased region" description="Low complexity" evidence="8">
    <location>
        <begin position="617"/>
        <end position="633"/>
    </location>
</feature>
<feature type="domain" description="Ig-like" evidence="10">
    <location>
        <begin position="234"/>
        <end position="319"/>
    </location>
</feature>
<dbReference type="InterPro" id="IPR013162">
    <property type="entry name" value="CD80_C2-set"/>
</dbReference>
<dbReference type="InterPro" id="IPR003598">
    <property type="entry name" value="Ig_sub2"/>
</dbReference>
<accession>E4WVY3</accession>
<feature type="compositionally biased region" description="Polar residues" evidence="8">
    <location>
        <begin position="576"/>
        <end position="593"/>
    </location>
</feature>
<feature type="domain" description="Ig-like" evidence="10">
    <location>
        <begin position="4"/>
        <end position="115"/>
    </location>
</feature>
<keyword evidence="5" id="KW-1015">Disulfide bond</keyword>
<evidence type="ECO:0000256" key="9">
    <source>
        <dbReference type="SAM" id="Phobius"/>
    </source>
</evidence>
<evidence type="ECO:0000256" key="4">
    <source>
        <dbReference type="ARBA" id="ARBA00023136"/>
    </source>
</evidence>
<evidence type="ECO:0000256" key="8">
    <source>
        <dbReference type="SAM" id="MobiDB-lite"/>
    </source>
</evidence>
<dbReference type="SMART" id="SM00408">
    <property type="entry name" value="IGc2"/>
    <property type="match status" value="3"/>
</dbReference>
<evidence type="ECO:0000256" key="5">
    <source>
        <dbReference type="ARBA" id="ARBA00023157"/>
    </source>
</evidence>
<dbReference type="InterPro" id="IPR003599">
    <property type="entry name" value="Ig_sub"/>
</dbReference>
<dbReference type="GO" id="GO:0005886">
    <property type="term" value="C:plasma membrane"/>
    <property type="evidence" value="ECO:0007669"/>
    <property type="project" value="TreeGrafter"/>
</dbReference>
<dbReference type="GO" id="GO:0098609">
    <property type="term" value="P:cell-cell adhesion"/>
    <property type="evidence" value="ECO:0007669"/>
    <property type="project" value="TreeGrafter"/>
</dbReference>
<dbReference type="Pfam" id="PF07686">
    <property type="entry name" value="V-set"/>
    <property type="match status" value="1"/>
</dbReference>
<feature type="domain" description="Ig-like" evidence="10">
    <location>
        <begin position="322"/>
        <end position="403"/>
    </location>
</feature>
<gene>
    <name evidence="11" type="ORF">GSOID_T00009042001</name>
</gene>
<dbReference type="SMART" id="SM00409">
    <property type="entry name" value="IG"/>
    <property type="match status" value="4"/>
</dbReference>
<keyword evidence="3 9" id="KW-1133">Transmembrane helix</keyword>
<keyword evidence="7" id="KW-0393">Immunoglobulin domain</keyword>
<dbReference type="Gene3D" id="2.60.40.10">
    <property type="entry name" value="Immunoglobulins"/>
    <property type="match status" value="4"/>
</dbReference>
<dbReference type="GO" id="GO:0050839">
    <property type="term" value="F:cell adhesion molecule binding"/>
    <property type="evidence" value="ECO:0007669"/>
    <property type="project" value="TreeGrafter"/>
</dbReference>
<sequence>MKIPALLLGSAWSSIAIIDEPLPVRAIVGETVTLPCAVDGLPSKDKNSVQWLKGSTAKGYFALGFPPLGIERFTQKAGENKDYSLIIDDVQIEDEATFECQVTKHQLRSRQAHLTVLQPPQDVSMFPVSDGRSGRWPELDEQEGVLSVVEDEITKLRCVASSSKPATVLDWSISGASKNGTDSISGEVVKTTVSEMTFKAKKDDHQKFVTCKGRNEALDEPVIREVVLNVLSKPSISVELSSDSTTEGDDVTASCRTSANPPVVASDILWTVGGVRVENASGPTLQLNSVTSDMDLQLVECRARNSIGTSSSATPLRVTYAPKAINSSPERIVHDQLERAALKCEFAGNPKPEITWFRSHNQETQIGSGDFLEILELATSHAGEYICKAESVLGKAVSSVTLAVRGPPVITSQTVQTGDTLECAFIAEPEPILVQIRDVAVTDQREALVFKGTPEDFKNSQLSLNLERGQYECVVGNELGQVSKLINLKETGLPLEVILGTVIAVALLLAVAGAALWLRLRSMTRGQCYKAADWAGASKHSSGGTGHHHSRKDDNFATEISCLHLIRDLSTKSVNEIQSTSSHQSKKITSVQGSRAGHAHQSGSAIHDDGYGTESGSNNKNSEDSSQSESNSDYEVLVCTLNQSVSTGSEQIRVVFEGSDPSNVNATYFPENLRSQAAKIRQKQLINNQRPKARSVSQV</sequence>
<feature type="domain" description="Ig-like" evidence="10">
    <location>
        <begin position="407"/>
        <end position="487"/>
    </location>
</feature>
<proteinExistence type="predicted"/>
<evidence type="ECO:0000259" key="10">
    <source>
        <dbReference type="PROSITE" id="PS50835"/>
    </source>
</evidence>
<feature type="transmembrane region" description="Helical" evidence="9">
    <location>
        <begin position="497"/>
        <end position="518"/>
    </location>
</feature>
<dbReference type="SMART" id="SM00406">
    <property type="entry name" value="IGv"/>
    <property type="match status" value="1"/>
</dbReference>
<dbReference type="InterPro" id="IPR051275">
    <property type="entry name" value="Cell_adhesion_signaling"/>
</dbReference>
<reference evidence="11" key="1">
    <citation type="journal article" date="2010" name="Science">
        <title>Plasticity of animal genome architecture unmasked by rapid evolution of a pelagic tunicate.</title>
        <authorList>
            <person name="Denoeud F."/>
            <person name="Henriet S."/>
            <person name="Mungpakdee S."/>
            <person name="Aury J.M."/>
            <person name="Da Silva C."/>
            <person name="Brinkmann H."/>
            <person name="Mikhaleva J."/>
            <person name="Olsen L.C."/>
            <person name="Jubin C."/>
            <person name="Canestro C."/>
            <person name="Bouquet J.M."/>
            <person name="Danks G."/>
            <person name="Poulain J."/>
            <person name="Campsteijn C."/>
            <person name="Adamski M."/>
            <person name="Cross I."/>
            <person name="Yadetie F."/>
            <person name="Muffato M."/>
            <person name="Louis A."/>
            <person name="Butcher S."/>
            <person name="Tsagkogeorga G."/>
            <person name="Konrad A."/>
            <person name="Singh S."/>
            <person name="Jensen M.F."/>
            <person name="Cong E.H."/>
            <person name="Eikeseth-Otteraa H."/>
            <person name="Noel B."/>
            <person name="Anthouard V."/>
            <person name="Porcel B.M."/>
            <person name="Kachouri-Lafond R."/>
            <person name="Nishino A."/>
            <person name="Ugolini M."/>
            <person name="Chourrout P."/>
            <person name="Nishida H."/>
            <person name="Aasland R."/>
            <person name="Huzurbazar S."/>
            <person name="Westhof E."/>
            <person name="Delsuc F."/>
            <person name="Lehrach H."/>
            <person name="Reinhardt R."/>
            <person name="Weissenbach J."/>
            <person name="Roy S.W."/>
            <person name="Artiguenave F."/>
            <person name="Postlethwait J.H."/>
            <person name="Manak J.R."/>
            <person name="Thompson E.M."/>
            <person name="Jaillon O."/>
            <person name="Du Pasquier L."/>
            <person name="Boudinot P."/>
            <person name="Liberles D.A."/>
            <person name="Volff J.N."/>
            <person name="Philippe H."/>
            <person name="Lenhard B."/>
            <person name="Roest Crollius H."/>
            <person name="Wincker P."/>
            <person name="Chourrout D."/>
        </authorList>
    </citation>
    <scope>NUCLEOTIDE SEQUENCE [LARGE SCALE GENOMIC DNA]</scope>
</reference>
<dbReference type="Pfam" id="PF13927">
    <property type="entry name" value="Ig_3"/>
    <property type="match status" value="1"/>
</dbReference>
<feature type="region of interest" description="Disordered" evidence="8">
    <location>
        <begin position="576"/>
        <end position="633"/>
    </location>
</feature>
<comment type="subcellular location">
    <subcellularLocation>
        <location evidence="1">Membrane</location>
        <topology evidence="1">Single-pass type I membrane protein</topology>
    </subcellularLocation>
</comment>
<dbReference type="GO" id="GO:0005911">
    <property type="term" value="C:cell-cell junction"/>
    <property type="evidence" value="ECO:0007669"/>
    <property type="project" value="TreeGrafter"/>
</dbReference>
<evidence type="ECO:0000256" key="1">
    <source>
        <dbReference type="ARBA" id="ARBA00004479"/>
    </source>
</evidence>
<dbReference type="PANTHER" id="PTHR11640:SF31">
    <property type="entry name" value="IRREGULAR CHIASM C-ROUGHEST PROTEIN-RELATED"/>
    <property type="match status" value="1"/>
</dbReference>
<dbReference type="EMBL" id="FN653017">
    <property type="protein sequence ID" value="CBY21286.1"/>
    <property type="molecule type" value="Genomic_DNA"/>
</dbReference>
<feature type="domain" description="Ig-like" evidence="10">
    <location>
        <begin position="137"/>
        <end position="229"/>
    </location>
</feature>
<evidence type="ECO:0000256" key="2">
    <source>
        <dbReference type="ARBA" id="ARBA00022692"/>
    </source>
</evidence>
<evidence type="ECO:0000256" key="6">
    <source>
        <dbReference type="ARBA" id="ARBA00023180"/>
    </source>
</evidence>
<evidence type="ECO:0000313" key="11">
    <source>
        <dbReference type="EMBL" id="CBY21286.1"/>
    </source>
</evidence>
<dbReference type="InterPro" id="IPR013783">
    <property type="entry name" value="Ig-like_fold"/>
</dbReference>
<protein>
    <recommendedName>
        <fullName evidence="10">Ig-like domain-containing protein</fullName>
    </recommendedName>
</protein>
<dbReference type="InterPro" id="IPR013106">
    <property type="entry name" value="Ig_V-set"/>
</dbReference>
<dbReference type="InterPro" id="IPR036179">
    <property type="entry name" value="Ig-like_dom_sf"/>
</dbReference>
<dbReference type="InterPro" id="IPR007110">
    <property type="entry name" value="Ig-like_dom"/>
</dbReference>
<dbReference type="Proteomes" id="UP000001307">
    <property type="component" value="Unassembled WGS sequence"/>
</dbReference>
<dbReference type="InParanoid" id="E4WVY3"/>
<dbReference type="OrthoDB" id="10028801at2759"/>
<name>E4WVY3_OIKDI</name>
<keyword evidence="6" id="KW-0325">Glycoprotein</keyword>
<evidence type="ECO:0000313" key="12">
    <source>
        <dbReference type="Proteomes" id="UP000001307"/>
    </source>
</evidence>